<evidence type="ECO:0000313" key="9">
    <source>
        <dbReference type="Proteomes" id="UP000377595"/>
    </source>
</evidence>
<dbReference type="GO" id="GO:0006508">
    <property type="term" value="P:proteolysis"/>
    <property type="evidence" value="ECO:0007669"/>
    <property type="project" value="InterPro"/>
</dbReference>
<dbReference type="InterPro" id="IPR029058">
    <property type="entry name" value="AB_hydrolase_fold"/>
</dbReference>
<evidence type="ECO:0000259" key="7">
    <source>
        <dbReference type="Pfam" id="PF00326"/>
    </source>
</evidence>
<organism evidence="8 9">
    <name type="scientific">Acrocarpospora pleiomorpha</name>
    <dbReference type="NCBI Taxonomy" id="90975"/>
    <lineage>
        <taxon>Bacteria</taxon>
        <taxon>Bacillati</taxon>
        <taxon>Actinomycetota</taxon>
        <taxon>Actinomycetes</taxon>
        <taxon>Streptosporangiales</taxon>
        <taxon>Streptosporangiaceae</taxon>
        <taxon>Acrocarpospora</taxon>
    </lineage>
</organism>
<proteinExistence type="predicted"/>
<evidence type="ECO:0000313" key="8">
    <source>
        <dbReference type="EMBL" id="GES17971.1"/>
    </source>
</evidence>
<dbReference type="GO" id="GO:0004252">
    <property type="term" value="F:serine-type endopeptidase activity"/>
    <property type="evidence" value="ECO:0007669"/>
    <property type="project" value="InterPro"/>
</dbReference>
<sequence>MAPGWHRFFDARQCLSLRRGRGLSRDLELSLDDTPTREALSVWDVRENLTRPVTGKIGDASQAVLTAGGDAVLSHHADDGSEMGHVMVTPLDGDGVRDLTPELPPYTLRGLDVARTGHRAVITAVWSAGFSLWLVADDGSEAPRRLFSSPNEAWNGLISADGALACLDTTDHNPGVRRFAATVIDAATGKSLAMLSDGPEAPVRGLRFSAVPGDPRLLLSTERTGFARPCVWNPLDGARLDVTAPGIEGDLVPLDWSDDACRVLAAHVDAGVHRLYEWDIRTGELAPLDHPPGAYFEPDIAVAHQYMWASHYGADGRVRLLRQRFDLPLTVLRLNRATGTAMPVRTPAAHPPGVPARSETVRSADGTAIQLWTCAPPGVGPAPLVLYLHGGPNMVTVDGYNPQAQAWLDLGIAYAALNYRGSVTFGRAFREEFQRSIGDRELEDVRAAVDHLVARGVADRDKVFVTGISYGGYLSLLAMGRMPGLFAGALAFVPMTDWEAAYEEMNPALQSAWRAFLGGSPAEAAGAYQRASPITYVEQVHGPVWIRHATNDTRCPPRQAYDYARALERAGGDVVLDWFHGGHETTSKDKALGDQQRMIDLVSATLRGERWSTSRVSPPPHTDPPPGSVQ</sequence>
<dbReference type="PRINTS" id="PR00862">
    <property type="entry name" value="PROLIGOPTASE"/>
</dbReference>
<dbReference type="OrthoDB" id="128799at2"/>
<feature type="region of interest" description="Disordered" evidence="6">
    <location>
        <begin position="609"/>
        <end position="630"/>
    </location>
</feature>
<dbReference type="RefSeq" id="WP_155343140.1">
    <property type="nucleotide sequence ID" value="NZ_BAAAHM010000058.1"/>
</dbReference>
<gene>
    <name evidence="8" type="ORF">Aple_008660</name>
</gene>
<dbReference type="SUPFAM" id="SSF53474">
    <property type="entry name" value="alpha/beta-Hydrolases"/>
    <property type="match status" value="1"/>
</dbReference>
<dbReference type="Proteomes" id="UP000377595">
    <property type="component" value="Unassembled WGS sequence"/>
</dbReference>
<evidence type="ECO:0000256" key="1">
    <source>
        <dbReference type="ARBA" id="ARBA00022801"/>
    </source>
</evidence>
<keyword evidence="1 8" id="KW-0378">Hydrolase</keyword>
<dbReference type="EMBL" id="BLAF01000006">
    <property type="protein sequence ID" value="GES17971.1"/>
    <property type="molecule type" value="Genomic_DNA"/>
</dbReference>
<evidence type="ECO:0000256" key="4">
    <source>
        <dbReference type="ARBA" id="ARBA00032596"/>
    </source>
</evidence>
<feature type="compositionally biased region" description="Pro residues" evidence="6">
    <location>
        <begin position="617"/>
        <end position="630"/>
    </location>
</feature>
<dbReference type="InterPro" id="IPR011042">
    <property type="entry name" value="6-blade_b-propeller_TolB-like"/>
</dbReference>
<dbReference type="InterPro" id="IPR002471">
    <property type="entry name" value="Pept_S9_AS"/>
</dbReference>
<keyword evidence="9" id="KW-1185">Reference proteome</keyword>
<comment type="caution">
    <text evidence="8">The sequence shown here is derived from an EMBL/GenBank/DDBJ whole genome shotgun (WGS) entry which is preliminary data.</text>
</comment>
<evidence type="ECO:0000256" key="5">
    <source>
        <dbReference type="ARBA" id="ARBA00045885"/>
    </source>
</evidence>
<feature type="domain" description="Peptidase S9 prolyl oligopeptidase catalytic" evidence="7">
    <location>
        <begin position="404"/>
        <end position="595"/>
    </location>
</feature>
<evidence type="ECO:0000256" key="3">
    <source>
        <dbReference type="ARBA" id="ARBA00032284"/>
    </source>
</evidence>
<dbReference type="Gene3D" id="2.120.10.30">
    <property type="entry name" value="TolB, C-terminal domain"/>
    <property type="match status" value="1"/>
</dbReference>
<dbReference type="Gene3D" id="3.40.50.1820">
    <property type="entry name" value="alpha/beta hydrolase"/>
    <property type="match status" value="1"/>
</dbReference>
<dbReference type="PANTHER" id="PTHR42776:SF27">
    <property type="entry name" value="DIPEPTIDYL PEPTIDASE FAMILY MEMBER 6"/>
    <property type="match status" value="1"/>
</dbReference>
<protein>
    <recommendedName>
        <fullName evidence="4">Acyl-peptide hydrolase</fullName>
    </recommendedName>
    <alternativeName>
        <fullName evidence="3">Acylaminoacyl-peptidase</fullName>
    </alternativeName>
</protein>
<dbReference type="PROSITE" id="PS00708">
    <property type="entry name" value="PRO_ENDOPEP_SER"/>
    <property type="match status" value="1"/>
</dbReference>
<dbReference type="InterPro" id="IPR001375">
    <property type="entry name" value="Peptidase_S9_cat"/>
</dbReference>
<accession>A0A5M3XEH6</accession>
<evidence type="ECO:0000256" key="2">
    <source>
        <dbReference type="ARBA" id="ARBA00022990"/>
    </source>
</evidence>
<name>A0A5M3XEH6_9ACTN</name>
<dbReference type="PANTHER" id="PTHR42776">
    <property type="entry name" value="SERINE PEPTIDASE S9 FAMILY MEMBER"/>
    <property type="match status" value="1"/>
</dbReference>
<reference evidence="8 9" key="1">
    <citation type="submission" date="2019-10" db="EMBL/GenBank/DDBJ databases">
        <title>Whole genome shotgun sequence of Acrocarpospora pleiomorpha NBRC 16267.</title>
        <authorList>
            <person name="Ichikawa N."/>
            <person name="Kimura A."/>
            <person name="Kitahashi Y."/>
            <person name="Komaki H."/>
            <person name="Oguchi A."/>
        </authorList>
    </citation>
    <scope>NUCLEOTIDE SEQUENCE [LARGE SCALE GENOMIC DNA]</scope>
    <source>
        <strain evidence="8 9">NBRC 16267</strain>
    </source>
</reference>
<dbReference type="SUPFAM" id="SSF82171">
    <property type="entry name" value="DPP6 N-terminal domain-like"/>
    <property type="match status" value="1"/>
</dbReference>
<comment type="function">
    <text evidence="5">This enzyme catalyzes the hydrolysis of the N-terminal peptide bond of an N-acetylated peptide to generate an N-acetylated amino acid and a peptide with a free N-terminus. It preferentially cleaves off Ac-Ala, Ac-Met and Ac-Ser. Also, involved in the degradation of oxidized and glycated proteins.</text>
</comment>
<dbReference type="AlphaFoldDB" id="A0A5M3XEH6"/>
<keyword evidence="2" id="KW-0007">Acetylation</keyword>
<dbReference type="Pfam" id="PF00326">
    <property type="entry name" value="Peptidase_S9"/>
    <property type="match status" value="1"/>
</dbReference>
<evidence type="ECO:0000256" key="6">
    <source>
        <dbReference type="SAM" id="MobiDB-lite"/>
    </source>
</evidence>
<dbReference type="InterPro" id="IPR002470">
    <property type="entry name" value="Peptidase_S9A"/>
</dbReference>